<dbReference type="RefSeq" id="WP_013557481.1">
    <property type="nucleotide sequence ID" value="NC_014958.1"/>
</dbReference>
<dbReference type="GO" id="GO:0006203">
    <property type="term" value="P:dGTP catabolic process"/>
    <property type="evidence" value="ECO:0007669"/>
    <property type="project" value="TreeGrafter"/>
</dbReference>
<keyword evidence="1 3" id="KW-0378">Hydrolase</keyword>
<dbReference type="GO" id="GO:0008832">
    <property type="term" value="F:dGTPase activity"/>
    <property type="evidence" value="ECO:0007669"/>
    <property type="project" value="UniProtKB-EC"/>
</dbReference>
<dbReference type="Pfam" id="PF01966">
    <property type="entry name" value="HD"/>
    <property type="match status" value="1"/>
</dbReference>
<dbReference type="InterPro" id="IPR006261">
    <property type="entry name" value="dGTPase"/>
</dbReference>
<dbReference type="PANTHER" id="PTHR11373">
    <property type="entry name" value="DEOXYNUCLEOSIDE TRIPHOSPHATE TRIPHOSPHOHYDROLASE"/>
    <property type="match status" value="1"/>
</dbReference>
<dbReference type="SUPFAM" id="SSF109604">
    <property type="entry name" value="HD-domain/PDEase-like"/>
    <property type="match status" value="1"/>
</dbReference>
<evidence type="ECO:0000256" key="1">
    <source>
        <dbReference type="ARBA" id="ARBA00022801"/>
    </source>
</evidence>
<gene>
    <name evidence="3" type="ordered locus">Deima_2338</name>
</gene>
<dbReference type="KEGG" id="dmr:Deima_2338"/>
<dbReference type="PANTHER" id="PTHR11373:SF32">
    <property type="entry name" value="DEOXYGUANOSINETRIPHOSPHATE TRIPHOSPHOHYDROLASE"/>
    <property type="match status" value="1"/>
</dbReference>
<dbReference type="STRING" id="709986.Deima_2338"/>
<dbReference type="InterPro" id="IPR006674">
    <property type="entry name" value="HD_domain"/>
</dbReference>
<dbReference type="eggNOG" id="COG0232">
    <property type="taxonomic scope" value="Bacteria"/>
</dbReference>
<protein>
    <submittedName>
        <fullName evidence="3">Deoxyguanosinetriphosphate triphosphohydrolase</fullName>
        <ecNumber evidence="3">3.1.5.1</ecNumber>
    </submittedName>
</protein>
<dbReference type="SMART" id="SM00471">
    <property type="entry name" value="HDc"/>
    <property type="match status" value="1"/>
</dbReference>
<dbReference type="Gene3D" id="1.10.3550.10">
    <property type="entry name" value="eoxyguanosinetriphosphate triphosphohydrolase domain-like"/>
    <property type="match status" value="1"/>
</dbReference>
<accession>E8UA87</accession>
<dbReference type="HOGENOM" id="CLU_028163_2_0_0"/>
<dbReference type="NCBIfam" id="TIGR01353">
    <property type="entry name" value="dGTP_triPase"/>
    <property type="match status" value="1"/>
</dbReference>
<dbReference type="AlphaFoldDB" id="E8UA87"/>
<dbReference type="InterPro" id="IPR023293">
    <property type="entry name" value="dGTP_triP_hydro_central_sf"/>
</dbReference>
<evidence type="ECO:0000313" key="3">
    <source>
        <dbReference type="EMBL" id="ADV67976.1"/>
    </source>
</evidence>
<dbReference type="EMBL" id="CP002454">
    <property type="protein sequence ID" value="ADV67976.1"/>
    <property type="molecule type" value="Genomic_DNA"/>
</dbReference>
<dbReference type="OrthoDB" id="9803619at2"/>
<sequence>MTRAARWARLLTTERLGAPGEARDPERSPFEQDTGRVTFSSAFRRLQDKTQVFPLSKSDTTRTRLTHSLEVASIGRSLGERAGRLLSAETLLPEGVSAQDVGAVVSAACLAHDVGNPPFGHSGEDAIRTWAARFLNAHPGLDLTLAEREDFLRFEGNAQTFRIYARTQARERDGGLRLTLPTLGTLVKYPCPSTSCGPDAGHAYAKWGYVQADAPLAARVFAGLGLTRQSGERERYVRHPLVYLMEAADDICYAVADLEDAYRLGLIGLRELLDVYANAADLGGHAWEEGAGEDHAAFPANRAARAKNRVIARLVDDTFDAFRAHLPEIEAGTFTSDLIHSIPEYAARYAPLKALARERGYESTRVLQIELAGYRALGGLLDALADAFVTRPDGHDSRKLQQLVPEEFYVLSPTPYHEVLARRARGRLLEHLSTYERLLTLTDYVSGMTDRYALETYQYLTGIKLP</sequence>
<dbReference type="Gene3D" id="1.10.3410.10">
    <property type="entry name" value="putative deoxyguanosinetriphosphate triphosphohydrolase like domain"/>
    <property type="match status" value="1"/>
</dbReference>
<organism evidence="3 4">
    <name type="scientific">Deinococcus maricopensis (strain DSM 21211 / LMG 22137 / NRRL B-23946 / LB-34)</name>
    <dbReference type="NCBI Taxonomy" id="709986"/>
    <lineage>
        <taxon>Bacteria</taxon>
        <taxon>Thermotogati</taxon>
        <taxon>Deinococcota</taxon>
        <taxon>Deinococci</taxon>
        <taxon>Deinococcales</taxon>
        <taxon>Deinococcaceae</taxon>
        <taxon>Deinococcus</taxon>
    </lineage>
</organism>
<dbReference type="Proteomes" id="UP000008635">
    <property type="component" value="Chromosome"/>
</dbReference>
<evidence type="ECO:0000313" key="4">
    <source>
        <dbReference type="Proteomes" id="UP000008635"/>
    </source>
</evidence>
<evidence type="ECO:0000259" key="2">
    <source>
        <dbReference type="SMART" id="SM00471"/>
    </source>
</evidence>
<dbReference type="InterPro" id="IPR003607">
    <property type="entry name" value="HD/PDEase_dom"/>
</dbReference>
<reference evidence="3 4" key="1">
    <citation type="journal article" date="2011" name="Stand. Genomic Sci.">
        <title>Complete genome sequence of Deinococcus maricopensis type strain (LB-34).</title>
        <authorList>
            <person name="Pukall R."/>
            <person name="Zeytun A."/>
            <person name="Lucas S."/>
            <person name="Lapidus A."/>
            <person name="Hammon N."/>
            <person name="Deshpande S."/>
            <person name="Nolan M."/>
            <person name="Cheng J.F."/>
            <person name="Pitluck S."/>
            <person name="Liolios K."/>
            <person name="Pagani I."/>
            <person name="Mikhailova N."/>
            <person name="Ivanova N."/>
            <person name="Mavromatis K."/>
            <person name="Pati A."/>
            <person name="Tapia R."/>
            <person name="Han C."/>
            <person name="Goodwin L."/>
            <person name="Chen A."/>
            <person name="Palaniappan K."/>
            <person name="Land M."/>
            <person name="Hauser L."/>
            <person name="Chang Y.J."/>
            <person name="Jeffries C.D."/>
            <person name="Brambilla E.M."/>
            <person name="Rohde M."/>
            <person name="Goker M."/>
            <person name="Detter J.C."/>
            <person name="Woyke T."/>
            <person name="Bristow J."/>
            <person name="Eisen J.A."/>
            <person name="Markowitz V."/>
            <person name="Hugenholtz P."/>
            <person name="Kyrpides N.C."/>
            <person name="Klenk H.P."/>
        </authorList>
    </citation>
    <scope>NUCLEOTIDE SEQUENCE [LARGE SCALE GENOMIC DNA]</scope>
    <source>
        <strain evidence="4">DSM 21211 / LMG 22137 / NRRL B-23946 / LB-34</strain>
    </source>
</reference>
<keyword evidence="4" id="KW-1185">Reference proteome</keyword>
<dbReference type="InterPro" id="IPR050135">
    <property type="entry name" value="dGTPase-like"/>
</dbReference>
<name>E8UA87_DEIML</name>
<dbReference type="EC" id="3.1.5.1" evidence="3"/>
<proteinExistence type="predicted"/>
<dbReference type="Gene3D" id="1.10.3210.10">
    <property type="entry name" value="Hypothetical protein af1432"/>
    <property type="match status" value="1"/>
</dbReference>
<feature type="domain" description="HD/PDEase" evidence="2">
    <location>
        <begin position="60"/>
        <end position="263"/>
    </location>
</feature>
<dbReference type="InterPro" id="IPR027432">
    <property type="entry name" value="dGTP_triphosphohydrolase_C"/>
</dbReference>
<reference evidence="4" key="2">
    <citation type="submission" date="2011-01" db="EMBL/GenBank/DDBJ databases">
        <title>The complete genome of Deinococcus maricopensis DSM 21211.</title>
        <authorList>
            <consortium name="US DOE Joint Genome Institute (JGI-PGF)"/>
            <person name="Lucas S."/>
            <person name="Copeland A."/>
            <person name="Lapidus A."/>
            <person name="Goodwin L."/>
            <person name="Pitluck S."/>
            <person name="Kyrpides N."/>
            <person name="Mavromatis K."/>
            <person name="Pagani I."/>
            <person name="Ivanova N."/>
            <person name="Ovchinnikova G."/>
            <person name="Zeytun A."/>
            <person name="Detter J.C."/>
            <person name="Han C."/>
            <person name="Land M."/>
            <person name="Hauser L."/>
            <person name="Markowitz V."/>
            <person name="Cheng J.-F."/>
            <person name="Hugenholtz P."/>
            <person name="Woyke T."/>
            <person name="Wu D."/>
            <person name="Pukall R."/>
            <person name="Gehrich-Schroeter G."/>
            <person name="Brambilla E."/>
            <person name="Klenk H.-P."/>
            <person name="Eisen J.A."/>
        </authorList>
    </citation>
    <scope>NUCLEOTIDE SEQUENCE [LARGE SCALE GENOMIC DNA]</scope>
    <source>
        <strain evidence="4">DSM 21211 / LMG 22137 / NRRL B-23946 / LB-34</strain>
    </source>
</reference>